<dbReference type="NCBIfam" id="TIGR01730">
    <property type="entry name" value="RND_mfp"/>
    <property type="match status" value="1"/>
</dbReference>
<accession>A0A844AS74</accession>
<dbReference type="RefSeq" id="WP_153548830.1">
    <property type="nucleotide sequence ID" value="NZ_WIXK01000009.1"/>
</dbReference>
<dbReference type="InterPro" id="IPR006143">
    <property type="entry name" value="RND_pump_MFP"/>
</dbReference>
<feature type="signal peptide" evidence="3">
    <location>
        <begin position="1"/>
        <end position="23"/>
    </location>
</feature>
<dbReference type="GO" id="GO:1990281">
    <property type="term" value="C:efflux pump complex"/>
    <property type="evidence" value="ECO:0007669"/>
    <property type="project" value="TreeGrafter"/>
</dbReference>
<keyword evidence="2" id="KW-0175">Coiled coil</keyword>
<keyword evidence="5" id="KW-1185">Reference proteome</keyword>
<name>A0A844AS74_9RHOB</name>
<evidence type="ECO:0000313" key="4">
    <source>
        <dbReference type="EMBL" id="MQY43933.1"/>
    </source>
</evidence>
<evidence type="ECO:0000256" key="2">
    <source>
        <dbReference type="SAM" id="Coils"/>
    </source>
</evidence>
<gene>
    <name evidence="4" type="ORF">GG681_14900</name>
</gene>
<dbReference type="Proteomes" id="UP000436694">
    <property type="component" value="Unassembled WGS sequence"/>
</dbReference>
<feature type="coiled-coil region" evidence="2">
    <location>
        <begin position="94"/>
        <end position="126"/>
    </location>
</feature>
<dbReference type="PANTHER" id="PTHR30469">
    <property type="entry name" value="MULTIDRUG RESISTANCE PROTEIN MDTA"/>
    <property type="match status" value="1"/>
</dbReference>
<dbReference type="Gene3D" id="1.10.287.470">
    <property type="entry name" value="Helix hairpin bin"/>
    <property type="match status" value="1"/>
</dbReference>
<dbReference type="GO" id="GO:0015562">
    <property type="term" value="F:efflux transmembrane transporter activity"/>
    <property type="evidence" value="ECO:0007669"/>
    <property type="project" value="TreeGrafter"/>
</dbReference>
<feature type="chain" id="PRO_5032453175" evidence="3">
    <location>
        <begin position="24"/>
        <end position="359"/>
    </location>
</feature>
<evidence type="ECO:0000313" key="5">
    <source>
        <dbReference type="Proteomes" id="UP000436694"/>
    </source>
</evidence>
<sequence>MTFKHLLLPLLCSLALTPGALSAQSNSQSNNPPSTDILKPVKLMKIQSGPQQVERRFFGQVAAKETVDLAFQVAGQVFKMPVAEGETIPQGTMIAQLDLERFELQLEQAQLRKEQADRTKARNERLSGTVSQVIIEDTETEAKLADVSLRNARTDLRHATLLAPFDALIARREVALYTTVAAGAPIARIHDMSELHIEINVPEVLFQNSNESDTLTLNAQFPGSDIRYPVEILEYAAEASAVGQTFRVTLKMKPPSDRQILPGASTTVNVVVKTGEERITLPTTAIVPDASGNPGVLVFNAEGDTDQGSLRWSAVTIEPSQFGEIYVTSGLEGGQEIVATGGGALADGAQVRRFTGFAN</sequence>
<evidence type="ECO:0000256" key="1">
    <source>
        <dbReference type="ARBA" id="ARBA00009477"/>
    </source>
</evidence>
<reference evidence="4 5" key="1">
    <citation type="submission" date="2019-10" db="EMBL/GenBank/DDBJ databases">
        <title>Epibacterium sp. nov., isolated from seawater.</title>
        <authorList>
            <person name="Zhang X."/>
            <person name="Li N."/>
        </authorList>
    </citation>
    <scope>NUCLEOTIDE SEQUENCE [LARGE SCALE GENOMIC DNA]</scope>
    <source>
        <strain evidence="4 5">SM1969</strain>
    </source>
</reference>
<dbReference type="AlphaFoldDB" id="A0A844AS74"/>
<organism evidence="4 5">
    <name type="scientific">Tritonibacter aquimaris</name>
    <dbReference type="NCBI Taxonomy" id="2663379"/>
    <lineage>
        <taxon>Bacteria</taxon>
        <taxon>Pseudomonadati</taxon>
        <taxon>Pseudomonadota</taxon>
        <taxon>Alphaproteobacteria</taxon>
        <taxon>Rhodobacterales</taxon>
        <taxon>Paracoccaceae</taxon>
        <taxon>Tritonibacter</taxon>
    </lineage>
</organism>
<keyword evidence="3" id="KW-0732">Signal</keyword>
<comment type="caution">
    <text evidence="4">The sequence shown here is derived from an EMBL/GenBank/DDBJ whole genome shotgun (WGS) entry which is preliminary data.</text>
</comment>
<evidence type="ECO:0000256" key="3">
    <source>
        <dbReference type="SAM" id="SignalP"/>
    </source>
</evidence>
<protein>
    <submittedName>
        <fullName evidence="4">Efflux RND transporter periplasmic adaptor subunit</fullName>
    </submittedName>
</protein>
<dbReference type="Gene3D" id="2.40.30.170">
    <property type="match status" value="1"/>
</dbReference>
<dbReference type="Gene3D" id="2.40.420.20">
    <property type="match status" value="1"/>
</dbReference>
<proteinExistence type="inferred from homology"/>
<dbReference type="Gene3D" id="2.40.50.100">
    <property type="match status" value="1"/>
</dbReference>
<dbReference type="SUPFAM" id="SSF111369">
    <property type="entry name" value="HlyD-like secretion proteins"/>
    <property type="match status" value="1"/>
</dbReference>
<dbReference type="PANTHER" id="PTHR30469:SF20">
    <property type="entry name" value="EFFLUX RND TRANSPORTER PERIPLASMIC ADAPTOR SUBUNIT"/>
    <property type="match status" value="1"/>
</dbReference>
<dbReference type="EMBL" id="WIXK01000009">
    <property type="protein sequence ID" value="MQY43933.1"/>
    <property type="molecule type" value="Genomic_DNA"/>
</dbReference>
<comment type="similarity">
    <text evidence="1">Belongs to the membrane fusion protein (MFP) (TC 8.A.1) family.</text>
</comment>